<keyword evidence="2" id="KW-1185">Reference proteome</keyword>
<evidence type="ECO:0000313" key="1">
    <source>
        <dbReference type="EMBL" id="KAE8686802.1"/>
    </source>
</evidence>
<protein>
    <submittedName>
        <fullName evidence="1">Uncharacterized protein</fullName>
    </submittedName>
</protein>
<name>A0A6A2Z6R6_HIBSY</name>
<evidence type="ECO:0000313" key="2">
    <source>
        <dbReference type="Proteomes" id="UP000436088"/>
    </source>
</evidence>
<dbReference type="EMBL" id="VEPZ02001209">
    <property type="protein sequence ID" value="KAE8686802.1"/>
    <property type="molecule type" value="Genomic_DNA"/>
</dbReference>
<accession>A0A6A2Z6R6</accession>
<organism evidence="1 2">
    <name type="scientific">Hibiscus syriacus</name>
    <name type="common">Rose of Sharon</name>
    <dbReference type="NCBI Taxonomy" id="106335"/>
    <lineage>
        <taxon>Eukaryota</taxon>
        <taxon>Viridiplantae</taxon>
        <taxon>Streptophyta</taxon>
        <taxon>Embryophyta</taxon>
        <taxon>Tracheophyta</taxon>
        <taxon>Spermatophyta</taxon>
        <taxon>Magnoliopsida</taxon>
        <taxon>eudicotyledons</taxon>
        <taxon>Gunneridae</taxon>
        <taxon>Pentapetalae</taxon>
        <taxon>rosids</taxon>
        <taxon>malvids</taxon>
        <taxon>Malvales</taxon>
        <taxon>Malvaceae</taxon>
        <taxon>Malvoideae</taxon>
        <taxon>Hibiscus</taxon>
    </lineage>
</organism>
<comment type="caution">
    <text evidence="1">The sequence shown here is derived from an EMBL/GenBank/DDBJ whole genome shotgun (WGS) entry which is preliminary data.</text>
</comment>
<reference evidence="1" key="1">
    <citation type="submission" date="2019-09" db="EMBL/GenBank/DDBJ databases">
        <title>Draft genome information of white flower Hibiscus syriacus.</title>
        <authorList>
            <person name="Kim Y.-M."/>
        </authorList>
    </citation>
    <scope>NUCLEOTIDE SEQUENCE [LARGE SCALE GENOMIC DNA]</scope>
    <source>
        <strain evidence="1">YM2019G1</strain>
    </source>
</reference>
<sequence>MTNACSATCYLRLGATSSSSVATQKVYERPFSNSVMSIALYAIGMRERNSRLFGGKARPLIEILEDIKDAIRIRMSGWHINRMDLRNAAICANWGIA</sequence>
<gene>
    <name evidence="1" type="ORF">F3Y22_tig00111027pilonHSYRG00158</name>
</gene>
<proteinExistence type="predicted"/>
<dbReference type="Proteomes" id="UP000436088">
    <property type="component" value="Unassembled WGS sequence"/>
</dbReference>
<dbReference type="AlphaFoldDB" id="A0A6A2Z6R6"/>